<dbReference type="PANTHER" id="PTHR13271">
    <property type="entry name" value="UNCHARACTERIZED PUTATIVE METHYLTRANSFERASE"/>
    <property type="match status" value="1"/>
</dbReference>
<sequence length="581" mass="66243">MSVNERLENLLSWATANGAHINDSISFDYLPSKGVSAMIKQDLTDKTGLIRIPRELLITSDLATDFFKIDFQGLKTGNEPLQLLLAKLKFDLDNTIVKEVNLSEKFKDFIEYLPSGKEIGTPFFWNLQEQDLLKGTDAHIFLFRNFGQLIQEWSEIVSQLDSTPDIHTDLKVFEKYASKGKEYLQSPEFNKLVNGDIKSWTSFPAYLWAHNIFTSRAFPHILIDPKIKQKALAFLLPVVDLLNHEDGKKVSWTFENNEVVFNTKESDTSLKQGSELLNNYGDKTNVDLLLGYGFVLDRNSSDETTVSLKVDAEALEHAKKIGVDISSDAAEVGMNFHITNETPLPPNLVKFFASLVQLKSERGLYTLRMKLEGLSQLRKILESKIVLFKTFKITVGADISPRVSKIAKTYKNTQRALFQKAVDEINKVEKNILKEQKPLSFKTVMKTDQRFATSLLLTFGITRYEDLIAKGILEHAVLLWIVRNVNKAKYHDVNQDIFPDFISKTFEDVKKTIQVTKEDVKEYTPLYKSLFPLLPEKIPEIYAKGEWSAKNIIIAGTVKDRLEFIRPSSNELFLLNKVVLN</sequence>
<dbReference type="Proteomes" id="UP001165063">
    <property type="component" value="Unassembled WGS sequence"/>
</dbReference>
<dbReference type="PANTHER" id="PTHR13271:SF147">
    <property type="entry name" value="PROTEIN-LYSINE N-METHYLTRANSFERASE EFM1-RELATED"/>
    <property type="match status" value="1"/>
</dbReference>
<protein>
    <submittedName>
        <fullName evidence="1">Unnamed protein product</fullName>
    </submittedName>
</protein>
<organism evidence="1 2">
    <name type="scientific">Ambrosiozyma monospora</name>
    <name type="common">Yeast</name>
    <name type="synonym">Endomycopsis monosporus</name>
    <dbReference type="NCBI Taxonomy" id="43982"/>
    <lineage>
        <taxon>Eukaryota</taxon>
        <taxon>Fungi</taxon>
        <taxon>Dikarya</taxon>
        <taxon>Ascomycota</taxon>
        <taxon>Saccharomycotina</taxon>
        <taxon>Pichiomycetes</taxon>
        <taxon>Pichiales</taxon>
        <taxon>Pichiaceae</taxon>
        <taxon>Ambrosiozyma</taxon>
    </lineage>
</organism>
<dbReference type="GO" id="GO:0005634">
    <property type="term" value="C:nucleus"/>
    <property type="evidence" value="ECO:0007669"/>
    <property type="project" value="TreeGrafter"/>
</dbReference>
<dbReference type="GO" id="GO:0016279">
    <property type="term" value="F:protein-lysine N-methyltransferase activity"/>
    <property type="evidence" value="ECO:0007669"/>
    <property type="project" value="TreeGrafter"/>
</dbReference>
<proteinExistence type="predicted"/>
<dbReference type="EMBL" id="BSXU01000613">
    <property type="protein sequence ID" value="GMG21269.1"/>
    <property type="molecule type" value="Genomic_DNA"/>
</dbReference>
<comment type="caution">
    <text evidence="1">The sequence shown here is derived from an EMBL/GenBank/DDBJ whole genome shotgun (WGS) entry which is preliminary data.</text>
</comment>
<dbReference type="Gene3D" id="3.90.1410.10">
    <property type="entry name" value="set domain protein methyltransferase, domain 1"/>
    <property type="match status" value="1"/>
</dbReference>
<keyword evidence="2" id="KW-1185">Reference proteome</keyword>
<name>A0A9W6YV93_AMBMO</name>
<gene>
    <name evidence="1" type="ORF">Amon01_000187200</name>
</gene>
<evidence type="ECO:0000313" key="1">
    <source>
        <dbReference type="EMBL" id="GMG21269.1"/>
    </source>
</evidence>
<accession>A0A9W6YV93</accession>
<dbReference type="AlphaFoldDB" id="A0A9W6YV93"/>
<dbReference type="SUPFAM" id="SSF82199">
    <property type="entry name" value="SET domain"/>
    <property type="match status" value="1"/>
</dbReference>
<dbReference type="InterPro" id="IPR046341">
    <property type="entry name" value="SET_dom_sf"/>
</dbReference>
<dbReference type="InterPro" id="IPR050600">
    <property type="entry name" value="SETD3_SETD6_MTase"/>
</dbReference>
<dbReference type="OrthoDB" id="42889at2759"/>
<reference evidence="1" key="1">
    <citation type="submission" date="2023-04" db="EMBL/GenBank/DDBJ databases">
        <title>Ambrosiozyma monospora NBRC 1965.</title>
        <authorList>
            <person name="Ichikawa N."/>
            <person name="Sato H."/>
            <person name="Tonouchi N."/>
        </authorList>
    </citation>
    <scope>NUCLEOTIDE SEQUENCE</scope>
    <source>
        <strain evidence="1">NBRC 1965</strain>
    </source>
</reference>
<evidence type="ECO:0000313" key="2">
    <source>
        <dbReference type="Proteomes" id="UP001165063"/>
    </source>
</evidence>